<feature type="compositionally biased region" description="Basic residues" evidence="1">
    <location>
        <begin position="20"/>
        <end position="32"/>
    </location>
</feature>
<accession>A0ABP6RTY9</accession>
<reference evidence="3" key="1">
    <citation type="journal article" date="2019" name="Int. J. Syst. Evol. Microbiol.">
        <title>The Global Catalogue of Microorganisms (GCM) 10K type strain sequencing project: providing services to taxonomists for standard genome sequencing and annotation.</title>
        <authorList>
            <consortium name="The Broad Institute Genomics Platform"/>
            <consortium name="The Broad Institute Genome Sequencing Center for Infectious Disease"/>
            <person name="Wu L."/>
            <person name="Ma J."/>
        </authorList>
    </citation>
    <scope>NUCLEOTIDE SEQUENCE [LARGE SCALE GENOMIC DNA]</scope>
    <source>
        <strain evidence="3">JCM 9687</strain>
    </source>
</reference>
<name>A0ABP6RTY9_9PSEU</name>
<protein>
    <submittedName>
        <fullName evidence="2">Uncharacterized protein</fullName>
    </submittedName>
</protein>
<organism evidence="2 3">
    <name type="scientific">Saccharopolyspora gregorii</name>
    <dbReference type="NCBI Taxonomy" id="33914"/>
    <lineage>
        <taxon>Bacteria</taxon>
        <taxon>Bacillati</taxon>
        <taxon>Actinomycetota</taxon>
        <taxon>Actinomycetes</taxon>
        <taxon>Pseudonocardiales</taxon>
        <taxon>Pseudonocardiaceae</taxon>
        <taxon>Saccharopolyspora</taxon>
    </lineage>
</organism>
<sequence>MPGHRTEQKTRQLVVSSYSKARRTAPVKRRPARREPAEEEPRAPPGDPDTGRGGAGTRTRRAPPADLPNAK</sequence>
<dbReference type="Proteomes" id="UP001500483">
    <property type="component" value="Unassembled WGS sequence"/>
</dbReference>
<gene>
    <name evidence="2" type="ORF">GCM10020366_44090</name>
</gene>
<dbReference type="EMBL" id="BAAAYK010000038">
    <property type="protein sequence ID" value="GAA3361172.1"/>
    <property type="molecule type" value="Genomic_DNA"/>
</dbReference>
<evidence type="ECO:0000256" key="1">
    <source>
        <dbReference type="SAM" id="MobiDB-lite"/>
    </source>
</evidence>
<feature type="compositionally biased region" description="Basic and acidic residues" evidence="1">
    <location>
        <begin position="1"/>
        <end position="10"/>
    </location>
</feature>
<evidence type="ECO:0000313" key="3">
    <source>
        <dbReference type="Proteomes" id="UP001500483"/>
    </source>
</evidence>
<proteinExistence type="predicted"/>
<feature type="region of interest" description="Disordered" evidence="1">
    <location>
        <begin position="1"/>
        <end position="71"/>
    </location>
</feature>
<evidence type="ECO:0000313" key="2">
    <source>
        <dbReference type="EMBL" id="GAA3361172.1"/>
    </source>
</evidence>
<keyword evidence="3" id="KW-1185">Reference proteome</keyword>
<comment type="caution">
    <text evidence="2">The sequence shown here is derived from an EMBL/GenBank/DDBJ whole genome shotgun (WGS) entry which is preliminary data.</text>
</comment>
<feature type="compositionally biased region" description="Basic and acidic residues" evidence="1">
    <location>
        <begin position="33"/>
        <end position="42"/>
    </location>
</feature>